<evidence type="ECO:0000256" key="1">
    <source>
        <dbReference type="SAM" id="Coils"/>
    </source>
</evidence>
<keyword evidence="1" id="KW-0175">Coiled coil</keyword>
<dbReference type="AlphaFoldDB" id="E3LX65"/>
<dbReference type="PANTHER" id="PTHR21504">
    <property type="entry name" value="IG-LIKE DOMAIN-CONTAINING PROTEIN-RELATED-RELATED"/>
    <property type="match status" value="1"/>
</dbReference>
<dbReference type="OrthoDB" id="5877238at2759"/>
<gene>
    <name evidence="2" type="ORF">CRE_03010</name>
</gene>
<dbReference type="GO" id="GO:0006914">
    <property type="term" value="P:autophagy"/>
    <property type="evidence" value="ECO:0007669"/>
    <property type="project" value="InterPro"/>
</dbReference>
<dbReference type="GeneID" id="9811756"/>
<dbReference type="EMBL" id="DS268417">
    <property type="protein sequence ID" value="EFO83601.1"/>
    <property type="molecule type" value="Genomic_DNA"/>
</dbReference>
<sequence length="411" mass="48868">MSSAINQVFPRLSAFKCPERGSFLFRATSQNGQSWDFQFDVRVQKMATPGPVIREVLESDLFPKYYYISDKFQAYVMFAYNKVSKQHEQFTYCWKTKQLKQVNDLQQTYDPKNDKSEFVMNVYKPWATVVVERAGNGSVKMFSQDRRRLAPAPVTMLVDFDDHDRYIRRLPMYKIRYCQHNQKNVIYVRYKNEFRKFVFNEDTKQLEELKCDGCSVITTDDLYPQYVAESRSLNRDVIFVWNSVTQQIEQYIFNISKMRFEQVQDSKVVYDPEEWKQRIGFIMYNENEEEDVLFGPMISADATLKIGEYSEKLNKVVPVPGTTAVITFFNEEKRKLEEKKKQLEEKKKMEETIKLEKNKMLEQEKKLIGMKDDSDSSGFEDDESIFTYSSDDQMLEENYRLMEYQIGKMLF</sequence>
<dbReference type="Proteomes" id="UP000008281">
    <property type="component" value="Unassembled WGS sequence"/>
</dbReference>
<keyword evidence="3" id="KW-1185">Reference proteome</keyword>
<dbReference type="HOGENOM" id="CLU_691248_0_0_1"/>
<dbReference type="KEGG" id="crq:GCK72_010989"/>
<dbReference type="InParanoid" id="E3LX65"/>
<feature type="coiled-coil region" evidence="1">
    <location>
        <begin position="326"/>
        <end position="366"/>
    </location>
</feature>
<accession>E3LX65</accession>
<dbReference type="CTD" id="9811756"/>
<dbReference type="InterPro" id="IPR039908">
    <property type="entry name" value="Sepa-1"/>
</dbReference>
<reference evidence="2" key="1">
    <citation type="submission" date="2007-07" db="EMBL/GenBank/DDBJ databases">
        <title>PCAP assembly of the Caenorhabditis remanei genome.</title>
        <authorList>
            <consortium name="The Caenorhabditis remanei Sequencing Consortium"/>
            <person name="Wilson R.K."/>
        </authorList>
    </citation>
    <scope>NUCLEOTIDE SEQUENCE [LARGE SCALE GENOMIC DNA]</scope>
    <source>
        <strain evidence="2">PB4641</strain>
    </source>
</reference>
<protein>
    <submittedName>
        <fullName evidence="2">Uncharacterized protein</fullName>
    </submittedName>
</protein>
<proteinExistence type="predicted"/>
<evidence type="ECO:0000313" key="2">
    <source>
        <dbReference type="EMBL" id="EFO83601.1"/>
    </source>
</evidence>
<organism evidence="3">
    <name type="scientific">Caenorhabditis remanei</name>
    <name type="common">Caenorhabditis vulgaris</name>
    <dbReference type="NCBI Taxonomy" id="31234"/>
    <lineage>
        <taxon>Eukaryota</taxon>
        <taxon>Metazoa</taxon>
        <taxon>Ecdysozoa</taxon>
        <taxon>Nematoda</taxon>
        <taxon>Chromadorea</taxon>
        <taxon>Rhabditida</taxon>
        <taxon>Rhabditina</taxon>
        <taxon>Rhabditomorpha</taxon>
        <taxon>Rhabditoidea</taxon>
        <taxon>Rhabditidae</taxon>
        <taxon>Peloderinae</taxon>
        <taxon>Caenorhabditis</taxon>
    </lineage>
</organism>
<dbReference type="RefSeq" id="XP_003111740.2">
    <property type="nucleotide sequence ID" value="XM_003111692.2"/>
</dbReference>
<name>E3LX65_CAERE</name>
<evidence type="ECO:0000313" key="3">
    <source>
        <dbReference type="Proteomes" id="UP000008281"/>
    </source>
</evidence>